<proteinExistence type="inferred from homology"/>
<dbReference type="GO" id="GO:0008081">
    <property type="term" value="F:phosphoric diester hydrolase activity"/>
    <property type="evidence" value="ECO:0007669"/>
    <property type="project" value="TreeGrafter"/>
</dbReference>
<evidence type="ECO:0000259" key="9">
    <source>
        <dbReference type="Pfam" id="PF01261"/>
    </source>
</evidence>
<protein>
    <recommendedName>
        <fullName evidence="9">Xylose isomerase-like TIM barrel domain-containing protein</fullName>
    </recommendedName>
</protein>
<dbReference type="InterPro" id="IPR036237">
    <property type="entry name" value="Xyl_isomerase-like_sf"/>
</dbReference>
<feature type="domain" description="Xylose isomerase-like TIM barrel" evidence="9">
    <location>
        <begin position="48"/>
        <end position="275"/>
    </location>
</feature>
<dbReference type="PROSITE" id="PS51432">
    <property type="entry name" value="AP_NUCLEASE_F2_4"/>
    <property type="match status" value="1"/>
</dbReference>
<reference evidence="10" key="1">
    <citation type="journal article" date="2020" name="Nature">
        <title>Giant virus diversity and host interactions through global metagenomics.</title>
        <authorList>
            <person name="Schulz F."/>
            <person name="Roux S."/>
            <person name="Paez-Espino D."/>
            <person name="Jungbluth S."/>
            <person name="Walsh D.A."/>
            <person name="Denef V.J."/>
            <person name="McMahon K.D."/>
            <person name="Konstantinidis K.T."/>
            <person name="Eloe-Fadrosh E.A."/>
            <person name="Kyrpides N.C."/>
            <person name="Woyke T."/>
        </authorList>
    </citation>
    <scope>NUCLEOTIDE SEQUENCE</scope>
    <source>
        <strain evidence="10">GVMAG-M-3300023184-13</strain>
    </source>
</reference>
<comment type="similarity">
    <text evidence="2">Belongs to the AP endonuclease 2 family.</text>
</comment>
<evidence type="ECO:0000313" key="10">
    <source>
        <dbReference type="EMBL" id="QHT81689.1"/>
    </source>
</evidence>
<evidence type="ECO:0000256" key="1">
    <source>
        <dbReference type="ARBA" id="ARBA00001947"/>
    </source>
</evidence>
<dbReference type="AlphaFoldDB" id="A0A6C0HMG8"/>
<organism evidence="10">
    <name type="scientific">viral metagenome</name>
    <dbReference type="NCBI Taxonomy" id="1070528"/>
    <lineage>
        <taxon>unclassified sequences</taxon>
        <taxon>metagenomes</taxon>
        <taxon>organismal metagenomes</taxon>
    </lineage>
</organism>
<dbReference type="InterPro" id="IPR013022">
    <property type="entry name" value="Xyl_isomerase-like_TIM-brl"/>
</dbReference>
<evidence type="ECO:0000256" key="5">
    <source>
        <dbReference type="ARBA" id="ARBA00022801"/>
    </source>
</evidence>
<evidence type="ECO:0000256" key="6">
    <source>
        <dbReference type="ARBA" id="ARBA00022833"/>
    </source>
</evidence>
<dbReference type="NCBIfam" id="TIGR00587">
    <property type="entry name" value="nfo"/>
    <property type="match status" value="1"/>
</dbReference>
<keyword evidence="4" id="KW-0227">DNA damage</keyword>
<dbReference type="PANTHER" id="PTHR21445">
    <property type="entry name" value="ENDONUCLEASE IV ENDODEOXYRIBONUCLEASE IV"/>
    <property type="match status" value="1"/>
</dbReference>
<evidence type="ECO:0000256" key="2">
    <source>
        <dbReference type="ARBA" id="ARBA00005340"/>
    </source>
</evidence>
<dbReference type="GO" id="GO:0003906">
    <property type="term" value="F:DNA-(apurinic or apyrimidinic site) endonuclease activity"/>
    <property type="evidence" value="ECO:0007669"/>
    <property type="project" value="TreeGrafter"/>
</dbReference>
<dbReference type="Gene3D" id="3.20.20.150">
    <property type="entry name" value="Divalent-metal-dependent TIM barrel enzymes"/>
    <property type="match status" value="1"/>
</dbReference>
<dbReference type="GO" id="GO:0006284">
    <property type="term" value="P:base-excision repair"/>
    <property type="evidence" value="ECO:0007669"/>
    <property type="project" value="TreeGrafter"/>
</dbReference>
<dbReference type="SMART" id="SM00518">
    <property type="entry name" value="AP2Ec"/>
    <property type="match status" value="1"/>
</dbReference>
<name>A0A6C0HMG8_9ZZZZ</name>
<dbReference type="InterPro" id="IPR018246">
    <property type="entry name" value="AP_endonuc_F2_Zn_BS"/>
</dbReference>
<evidence type="ECO:0000256" key="3">
    <source>
        <dbReference type="ARBA" id="ARBA00022723"/>
    </source>
</evidence>
<dbReference type="Pfam" id="PF01261">
    <property type="entry name" value="AP_endonuc_2"/>
    <property type="match status" value="1"/>
</dbReference>
<evidence type="ECO:0000256" key="8">
    <source>
        <dbReference type="SAM" id="MobiDB-lite"/>
    </source>
</evidence>
<dbReference type="GO" id="GO:0008270">
    <property type="term" value="F:zinc ion binding"/>
    <property type="evidence" value="ECO:0007669"/>
    <property type="project" value="InterPro"/>
</dbReference>
<sequence length="346" mass="38727">MSISHRSKLKIKSKSKSSQVLKNNTKTLKKITIGAHASITPTIFAGLQYIRSIGGNAAQIYFGAPRKGSIKDKQHLGPDDIKNISTYLKKEKMELVIHSIYLLNFANHLPTDPKNYFAHLNLQYDLKYAAKLGAHCVVLHFGYKKKDSELKQALDIMIANINYILARAPHNIKLALETSACKSQVGSTLENIKYIWDGIYNKYKATKRVGICIDTAHVFASGDGDISTVSGMREYLERFNRLIGVKNIANFHLNDSRWELNSNRDEHRGITHGEIFKGSEGLAALKYLIQYCTDKKHKIIIILETHGTGELNSSLSEKQLAKKLAKNPIGSTYESEIALIKSLVAK</sequence>
<keyword evidence="5" id="KW-0378">Hydrolase</keyword>
<dbReference type="PANTHER" id="PTHR21445:SF0">
    <property type="entry name" value="APURINIC-APYRIMIDINIC ENDONUCLEASE"/>
    <property type="match status" value="1"/>
</dbReference>
<dbReference type="GO" id="GO:0003677">
    <property type="term" value="F:DNA binding"/>
    <property type="evidence" value="ECO:0007669"/>
    <property type="project" value="InterPro"/>
</dbReference>
<dbReference type="PROSITE" id="PS00731">
    <property type="entry name" value="AP_NUCLEASE_F2_3"/>
    <property type="match status" value="1"/>
</dbReference>
<keyword evidence="3" id="KW-0479">Metal-binding</keyword>
<dbReference type="SUPFAM" id="SSF51658">
    <property type="entry name" value="Xylose isomerase-like"/>
    <property type="match status" value="1"/>
</dbReference>
<keyword evidence="6" id="KW-0862">Zinc</keyword>
<keyword evidence="7" id="KW-0234">DNA repair</keyword>
<feature type="compositionally biased region" description="Basic residues" evidence="8">
    <location>
        <begin position="1"/>
        <end position="15"/>
    </location>
</feature>
<dbReference type="InterPro" id="IPR001719">
    <property type="entry name" value="AP_endonuc_2"/>
</dbReference>
<evidence type="ECO:0000256" key="4">
    <source>
        <dbReference type="ARBA" id="ARBA00022763"/>
    </source>
</evidence>
<accession>A0A6C0HMG8</accession>
<dbReference type="EMBL" id="MN739988">
    <property type="protein sequence ID" value="QHT81689.1"/>
    <property type="molecule type" value="Genomic_DNA"/>
</dbReference>
<evidence type="ECO:0000256" key="7">
    <source>
        <dbReference type="ARBA" id="ARBA00023204"/>
    </source>
</evidence>
<comment type="cofactor">
    <cofactor evidence="1">
        <name>Zn(2+)</name>
        <dbReference type="ChEBI" id="CHEBI:29105"/>
    </cofactor>
</comment>
<feature type="region of interest" description="Disordered" evidence="8">
    <location>
        <begin position="1"/>
        <end position="20"/>
    </location>
</feature>